<comment type="subcellular location">
    <subcellularLocation>
        <location evidence="1">Endomembrane system</location>
        <topology evidence="1">Multi-pass membrane protein</topology>
    </subcellularLocation>
</comment>
<feature type="transmembrane region" description="Helical" evidence="6">
    <location>
        <begin position="337"/>
        <end position="360"/>
    </location>
</feature>
<feature type="domain" description="DUF202" evidence="7">
    <location>
        <begin position="289"/>
        <end position="363"/>
    </location>
</feature>
<dbReference type="GO" id="GO:0012505">
    <property type="term" value="C:endomembrane system"/>
    <property type="evidence" value="ECO:0007669"/>
    <property type="project" value="UniProtKB-SubCell"/>
</dbReference>
<evidence type="ECO:0000256" key="5">
    <source>
        <dbReference type="SAM" id="MobiDB-lite"/>
    </source>
</evidence>
<dbReference type="InterPro" id="IPR003807">
    <property type="entry name" value="DUF202"/>
</dbReference>
<name>A0A1Y2GEY5_9FUNG</name>
<evidence type="ECO:0000259" key="7">
    <source>
        <dbReference type="Pfam" id="PF02656"/>
    </source>
</evidence>
<dbReference type="GeneID" id="33570978"/>
<dbReference type="InterPro" id="IPR051572">
    <property type="entry name" value="VTC_Complex_Subunit"/>
</dbReference>
<dbReference type="EMBL" id="MCFF01000048">
    <property type="protein sequence ID" value="ORZ05870.1"/>
    <property type="molecule type" value="Genomic_DNA"/>
</dbReference>
<accession>A0A1Y2GEY5</accession>
<comment type="caution">
    <text evidence="8">The sequence shown here is derived from an EMBL/GenBank/DDBJ whole genome shotgun (WGS) entry which is preliminary data.</text>
</comment>
<dbReference type="InParanoid" id="A0A1Y2GEY5"/>
<reference evidence="8 9" key="1">
    <citation type="submission" date="2016-07" db="EMBL/GenBank/DDBJ databases">
        <title>Pervasive Adenine N6-methylation of Active Genes in Fungi.</title>
        <authorList>
            <consortium name="DOE Joint Genome Institute"/>
            <person name="Mondo S.J."/>
            <person name="Dannebaum R.O."/>
            <person name="Kuo R.C."/>
            <person name="Labutti K."/>
            <person name="Haridas S."/>
            <person name="Kuo A."/>
            <person name="Salamov A."/>
            <person name="Ahrendt S.R."/>
            <person name="Lipzen A."/>
            <person name="Sullivan W."/>
            <person name="Andreopoulos W.B."/>
            <person name="Clum A."/>
            <person name="Lindquist E."/>
            <person name="Daum C."/>
            <person name="Ramamoorthy G.K."/>
            <person name="Gryganskyi A."/>
            <person name="Culley D."/>
            <person name="Magnuson J.K."/>
            <person name="James T.Y."/>
            <person name="O'Malley M.A."/>
            <person name="Stajich J.E."/>
            <person name="Spatafora J.W."/>
            <person name="Visel A."/>
            <person name="Grigoriev I.V."/>
        </authorList>
    </citation>
    <scope>NUCLEOTIDE SEQUENCE [LARGE SCALE GENOMIC DNA]</scope>
    <source>
        <strain evidence="8 9">NRRL 3116</strain>
    </source>
</reference>
<sequence>MPNANPRKTPTGADNGSISGNNNVSSDIFYSSHQTDIDSGIQSLTMATGSSLFDTTQGQQRQQPLNYEVITNPSVSTPPSLNTSLSFHLSTAPTLRSYSAQNVRSLETIVNFSGHAPTPPFQSPIDCNGSVPDITIDVGSDRSNDTLVPAKGSRGRIDKGKAHQRDCNLDQSASDYITFDTILREDLKDFLLNRYDQPISAFTEVTTDPEAVAPVVNSGFAKLRYIMSDKSATDDNSAAVAVKTTSMPPTTAKMTVGISPTGKRYVNSGLRNKDRKKARKAKAKKALTLFSNERLFIHWIRAGMLLGGLAMMLLNFSDGSNIHKGVDHTIAIQAGKIGERVGVSLLVICLICLIYASTIFHWRHLGIVKDKSDGRYFDKVGPTLLTLALLITYSINIALTIRTTSQMADDYAPSIFNNDLNSNDFPINKSKPIPPPVASTVISPAAAPTHNSRVFDAPYLPVGPTVTIDEHSDDDQGGGAAAEPTNQDDSSPSSSQLSPPGDAVDSEH</sequence>
<organism evidence="8 9">
    <name type="scientific">Lobosporangium transversale</name>
    <dbReference type="NCBI Taxonomy" id="64571"/>
    <lineage>
        <taxon>Eukaryota</taxon>
        <taxon>Fungi</taxon>
        <taxon>Fungi incertae sedis</taxon>
        <taxon>Mucoromycota</taxon>
        <taxon>Mortierellomycotina</taxon>
        <taxon>Mortierellomycetes</taxon>
        <taxon>Mortierellales</taxon>
        <taxon>Mortierellaceae</taxon>
        <taxon>Lobosporangium</taxon>
    </lineage>
</organism>
<evidence type="ECO:0000256" key="4">
    <source>
        <dbReference type="ARBA" id="ARBA00023136"/>
    </source>
</evidence>
<evidence type="ECO:0000313" key="8">
    <source>
        <dbReference type="EMBL" id="ORZ05870.1"/>
    </source>
</evidence>
<gene>
    <name evidence="8" type="ORF">BCR41DRAFT_400321</name>
</gene>
<feature type="compositionally biased region" description="Low complexity" evidence="5">
    <location>
        <begin position="490"/>
        <end position="500"/>
    </location>
</feature>
<evidence type="ECO:0000256" key="6">
    <source>
        <dbReference type="SAM" id="Phobius"/>
    </source>
</evidence>
<dbReference type="AlphaFoldDB" id="A0A1Y2GEY5"/>
<keyword evidence="4 6" id="KW-0472">Membrane</keyword>
<dbReference type="RefSeq" id="XP_021877251.1">
    <property type="nucleotide sequence ID" value="XM_022029135.1"/>
</dbReference>
<evidence type="ECO:0000256" key="1">
    <source>
        <dbReference type="ARBA" id="ARBA00004127"/>
    </source>
</evidence>
<feature type="region of interest" description="Disordered" evidence="5">
    <location>
        <begin position="454"/>
        <end position="508"/>
    </location>
</feature>
<dbReference type="PANTHER" id="PTHR46140">
    <property type="entry name" value="VACUOLAR TRANSPORTER CHAPERONE 1-RELATED"/>
    <property type="match status" value="1"/>
</dbReference>
<dbReference type="Proteomes" id="UP000193648">
    <property type="component" value="Unassembled WGS sequence"/>
</dbReference>
<dbReference type="OrthoDB" id="2433332at2759"/>
<feature type="transmembrane region" description="Helical" evidence="6">
    <location>
        <begin position="296"/>
        <end position="316"/>
    </location>
</feature>
<evidence type="ECO:0000256" key="3">
    <source>
        <dbReference type="ARBA" id="ARBA00022989"/>
    </source>
</evidence>
<keyword evidence="2 6" id="KW-0812">Transmembrane</keyword>
<feature type="transmembrane region" description="Helical" evidence="6">
    <location>
        <begin position="380"/>
        <end position="399"/>
    </location>
</feature>
<protein>
    <recommendedName>
        <fullName evidence="7">DUF202 domain-containing protein</fullName>
    </recommendedName>
</protein>
<feature type="region of interest" description="Disordered" evidence="5">
    <location>
        <begin position="1"/>
        <end position="20"/>
    </location>
</feature>
<dbReference type="Pfam" id="PF02656">
    <property type="entry name" value="DUF202"/>
    <property type="match status" value="1"/>
</dbReference>
<evidence type="ECO:0000313" key="9">
    <source>
        <dbReference type="Proteomes" id="UP000193648"/>
    </source>
</evidence>
<evidence type="ECO:0000256" key="2">
    <source>
        <dbReference type="ARBA" id="ARBA00022692"/>
    </source>
</evidence>
<proteinExistence type="predicted"/>
<keyword evidence="3 6" id="KW-1133">Transmembrane helix</keyword>
<keyword evidence="9" id="KW-1185">Reference proteome</keyword>
<dbReference type="PANTHER" id="PTHR46140:SF1">
    <property type="entry name" value="VACUOLAR TRANSPORTER CHAPERONE COMPLEX SUBUNIT 4-RELATED"/>
    <property type="match status" value="1"/>
</dbReference>